<name>A0A1H0GYP8_9BACT</name>
<feature type="region of interest" description="Disordered" evidence="1">
    <location>
        <begin position="85"/>
        <end position="107"/>
    </location>
</feature>
<organism evidence="2 3">
    <name type="scientific">Prevotella communis</name>
    <dbReference type="NCBI Taxonomy" id="2913614"/>
    <lineage>
        <taxon>Bacteria</taxon>
        <taxon>Pseudomonadati</taxon>
        <taxon>Bacteroidota</taxon>
        <taxon>Bacteroidia</taxon>
        <taxon>Bacteroidales</taxon>
        <taxon>Prevotellaceae</taxon>
        <taxon>Prevotella</taxon>
    </lineage>
</organism>
<dbReference type="EMBL" id="FNIW01000010">
    <property type="protein sequence ID" value="SDO11821.1"/>
    <property type="molecule type" value="Genomic_DNA"/>
</dbReference>
<comment type="caution">
    <text evidence="2">The sequence shown here is derived from an EMBL/GenBank/DDBJ whole genome shotgun (WGS) entry which is preliminary data.</text>
</comment>
<dbReference type="RefSeq" id="WP_091853514.1">
    <property type="nucleotide sequence ID" value="NZ_FNIW01000010.1"/>
</dbReference>
<dbReference type="AlphaFoldDB" id="A0A1H0GYP8"/>
<sequence length="107" mass="12459">MTLLAQTTTYGSEYSVYDFASEPQTFKVVRKNLRTQKEDVAFFTDHSLFDNLDDDSLNELLSSCNDRVFLRVLLTKHRANQKAIRNLFATSEPKTSHSERKRPQTKR</sequence>
<dbReference type="Proteomes" id="UP000199134">
    <property type="component" value="Unassembled WGS sequence"/>
</dbReference>
<proteinExistence type="predicted"/>
<evidence type="ECO:0000313" key="3">
    <source>
        <dbReference type="Proteomes" id="UP000199134"/>
    </source>
</evidence>
<reference evidence="3" key="1">
    <citation type="submission" date="2016-10" db="EMBL/GenBank/DDBJ databases">
        <authorList>
            <person name="de Groot N.N."/>
        </authorList>
    </citation>
    <scope>NUCLEOTIDE SEQUENCE [LARGE SCALE GENOMIC DNA]</scope>
    <source>
        <strain evidence="3">BP1-145</strain>
    </source>
</reference>
<evidence type="ECO:0000256" key="1">
    <source>
        <dbReference type="SAM" id="MobiDB-lite"/>
    </source>
</evidence>
<evidence type="ECO:0000313" key="2">
    <source>
        <dbReference type="EMBL" id="SDO11821.1"/>
    </source>
</evidence>
<feature type="compositionally biased region" description="Basic and acidic residues" evidence="1">
    <location>
        <begin position="94"/>
        <end position="107"/>
    </location>
</feature>
<accession>A0A1H0GYP8</accession>
<protein>
    <submittedName>
        <fullName evidence="2">Uncharacterized protein</fullName>
    </submittedName>
</protein>
<gene>
    <name evidence="2" type="ORF">SAMN04487900_11036</name>
</gene>